<comment type="subcellular location">
    <subcellularLocation>
        <location evidence="8">Cytoplasm</location>
    </subcellularLocation>
</comment>
<dbReference type="InterPro" id="IPR015422">
    <property type="entry name" value="PyrdxlP-dep_Trfase_small"/>
</dbReference>
<evidence type="ECO:0000256" key="7">
    <source>
        <dbReference type="ARBA" id="ARBA00023244"/>
    </source>
</evidence>
<keyword evidence="7 8" id="KW-0627">Porphyrin biosynthesis</keyword>
<evidence type="ECO:0000256" key="1">
    <source>
        <dbReference type="ARBA" id="ARBA00001579"/>
    </source>
</evidence>
<evidence type="ECO:0000313" key="9">
    <source>
        <dbReference type="EMBL" id="SHG89419.1"/>
    </source>
</evidence>
<evidence type="ECO:0000256" key="4">
    <source>
        <dbReference type="ARBA" id="ARBA00008981"/>
    </source>
</evidence>
<comment type="similarity">
    <text evidence="4 8">Belongs to the class-III pyridoxal-phosphate-dependent aminotransferase family. HemL subfamily.</text>
</comment>
<keyword evidence="6 8" id="KW-0413">Isomerase</keyword>
<dbReference type="PANTHER" id="PTHR43713:SF3">
    <property type="entry name" value="GLUTAMATE-1-SEMIALDEHYDE 2,1-AMINOMUTASE 1, CHLOROPLASTIC-RELATED"/>
    <property type="match status" value="1"/>
</dbReference>
<evidence type="ECO:0000313" key="10">
    <source>
        <dbReference type="Proteomes" id="UP000242329"/>
    </source>
</evidence>
<proteinExistence type="inferred from homology"/>
<dbReference type="NCBIfam" id="TIGR00713">
    <property type="entry name" value="hemL"/>
    <property type="match status" value="1"/>
</dbReference>
<dbReference type="Pfam" id="PF00202">
    <property type="entry name" value="Aminotran_3"/>
    <property type="match status" value="1"/>
</dbReference>
<dbReference type="InterPro" id="IPR004639">
    <property type="entry name" value="4pyrrol_synth_GluAld_NH2Trfase"/>
</dbReference>
<dbReference type="Gene3D" id="3.90.1150.10">
    <property type="entry name" value="Aspartate Aminotransferase, domain 1"/>
    <property type="match status" value="1"/>
</dbReference>
<dbReference type="PANTHER" id="PTHR43713">
    <property type="entry name" value="GLUTAMATE-1-SEMIALDEHYDE 2,1-AMINOMUTASE"/>
    <property type="match status" value="1"/>
</dbReference>
<dbReference type="EC" id="5.4.3.8" evidence="8"/>
<dbReference type="EMBL" id="FQWY01000017">
    <property type="protein sequence ID" value="SHG89419.1"/>
    <property type="molecule type" value="Genomic_DNA"/>
</dbReference>
<dbReference type="GO" id="GO:0005737">
    <property type="term" value="C:cytoplasm"/>
    <property type="evidence" value="ECO:0007669"/>
    <property type="project" value="UniProtKB-SubCell"/>
</dbReference>
<dbReference type="Proteomes" id="UP000242329">
    <property type="component" value="Unassembled WGS sequence"/>
</dbReference>
<dbReference type="InterPro" id="IPR015424">
    <property type="entry name" value="PyrdxlP-dep_Trfase"/>
</dbReference>
<reference evidence="10" key="1">
    <citation type="submission" date="2016-11" db="EMBL/GenBank/DDBJ databases">
        <authorList>
            <person name="Varghese N."/>
            <person name="Submissions S."/>
        </authorList>
    </citation>
    <scope>NUCLEOTIDE SEQUENCE [LARGE SCALE GENOMIC DNA]</scope>
    <source>
        <strain evidence="10">DSM 11003</strain>
    </source>
</reference>
<comment type="pathway">
    <text evidence="3">Porphyrin-containing compound metabolism; protoporphyrin-IX biosynthesis; 5-aminolevulinate from L-glutamyl-tRNA(Glu): step 2/2.</text>
</comment>
<dbReference type="InterPro" id="IPR015421">
    <property type="entry name" value="PyrdxlP-dep_Trfase_major"/>
</dbReference>
<name>A0A1M5NJN6_9FIRM</name>
<dbReference type="GO" id="GO:0042286">
    <property type="term" value="F:glutamate-1-semialdehyde 2,1-aminomutase activity"/>
    <property type="evidence" value="ECO:0007669"/>
    <property type="project" value="UniProtKB-UniRule"/>
</dbReference>
<dbReference type="FunFam" id="3.40.640.10:FF:000021">
    <property type="entry name" value="Glutamate-1-semialdehyde 2,1-aminomutase"/>
    <property type="match status" value="1"/>
</dbReference>
<organism evidence="9 10">
    <name type="scientific">Thermosyntropha lipolytica DSM 11003</name>
    <dbReference type="NCBI Taxonomy" id="1123382"/>
    <lineage>
        <taxon>Bacteria</taxon>
        <taxon>Bacillati</taxon>
        <taxon>Bacillota</taxon>
        <taxon>Clostridia</taxon>
        <taxon>Eubacteriales</taxon>
        <taxon>Syntrophomonadaceae</taxon>
        <taxon>Thermosyntropha</taxon>
    </lineage>
</organism>
<evidence type="ECO:0000256" key="6">
    <source>
        <dbReference type="ARBA" id="ARBA00023235"/>
    </source>
</evidence>
<keyword evidence="5 8" id="KW-0663">Pyridoxal phosphate</keyword>
<dbReference type="GO" id="GO:0008483">
    <property type="term" value="F:transaminase activity"/>
    <property type="evidence" value="ECO:0007669"/>
    <property type="project" value="InterPro"/>
</dbReference>
<evidence type="ECO:0000256" key="8">
    <source>
        <dbReference type="HAMAP-Rule" id="MF_00375"/>
    </source>
</evidence>
<dbReference type="UniPathway" id="UPA00251">
    <property type="reaction ID" value="UER00317"/>
</dbReference>
<comment type="subunit">
    <text evidence="8">Homodimer.</text>
</comment>
<dbReference type="OrthoDB" id="9807885at2"/>
<dbReference type="SUPFAM" id="SSF53383">
    <property type="entry name" value="PLP-dependent transferases"/>
    <property type="match status" value="1"/>
</dbReference>
<dbReference type="GO" id="GO:0030170">
    <property type="term" value="F:pyridoxal phosphate binding"/>
    <property type="evidence" value="ECO:0007669"/>
    <property type="project" value="InterPro"/>
</dbReference>
<dbReference type="CDD" id="cd00610">
    <property type="entry name" value="OAT_like"/>
    <property type="match status" value="1"/>
</dbReference>
<dbReference type="STRING" id="1123382.SAMN02745221_01215"/>
<dbReference type="Gene3D" id="3.40.640.10">
    <property type="entry name" value="Type I PLP-dependent aspartate aminotransferase-like (Major domain)"/>
    <property type="match status" value="1"/>
</dbReference>
<dbReference type="InterPro" id="IPR005814">
    <property type="entry name" value="Aminotrans_3"/>
</dbReference>
<dbReference type="HAMAP" id="MF_00375">
    <property type="entry name" value="HemL_aminotrans_3"/>
    <property type="match status" value="1"/>
</dbReference>
<sequence>MQREKSDQLFKIAKECMPGGVSSPVRAFKAVGMDPLFIQRGQGARIYDVDGNEFIDYVGSFGPLILGHSHPEVVKAIREAAQNGTSYGAPCEKELELAQMICSAIPSIEKIRFVNSGTEATMSAIRLARAYTGRSKIVKFEGCYHGHADSFLIKAGSGLLTSGVPNSAGVLEEQARNTLVARYNDLESVEKIFREEGRDIAAVIVEPVAGNMGLVLPDPDFLKGLRKITSYSGSLLIFDEVITGFRICYGGFQDFAGITPDLTTLGKIIGGGLPVGAYGGRKDIMSRVAPEGDVYQAGTLSGNPLAMAAGVATLKILQDRDWYDRLEVITYMLATRLKTVFEEHGFFYTINRIGSMFSVFFTESEVKTYEDVLKCDTAKYAQFYRHLLEEGVYFPPSQFEVCFVSCAHEMEDIEATVQAVARALDKMA</sequence>
<keyword evidence="10" id="KW-1185">Reference proteome</keyword>
<feature type="modified residue" description="N6-(pyridoxal phosphate)lysine" evidence="8">
    <location>
        <position position="267"/>
    </location>
</feature>
<keyword evidence="8" id="KW-0963">Cytoplasm</keyword>
<accession>A0A1M5NJN6</accession>
<dbReference type="GO" id="GO:0006782">
    <property type="term" value="P:protoporphyrinogen IX biosynthetic process"/>
    <property type="evidence" value="ECO:0007669"/>
    <property type="project" value="UniProtKB-UniRule"/>
</dbReference>
<gene>
    <name evidence="8" type="primary">hemL</name>
    <name evidence="9" type="ORF">SAMN02745221_01215</name>
</gene>
<comment type="catalytic activity">
    <reaction evidence="1 8">
        <text>(S)-4-amino-5-oxopentanoate = 5-aminolevulinate</text>
        <dbReference type="Rhea" id="RHEA:14265"/>
        <dbReference type="ChEBI" id="CHEBI:57501"/>
        <dbReference type="ChEBI" id="CHEBI:356416"/>
        <dbReference type="EC" id="5.4.3.8"/>
    </reaction>
</comment>
<dbReference type="NCBIfam" id="NF000818">
    <property type="entry name" value="PRK00062.1"/>
    <property type="match status" value="1"/>
</dbReference>
<evidence type="ECO:0000256" key="5">
    <source>
        <dbReference type="ARBA" id="ARBA00022898"/>
    </source>
</evidence>
<evidence type="ECO:0000256" key="2">
    <source>
        <dbReference type="ARBA" id="ARBA00001933"/>
    </source>
</evidence>
<protein>
    <recommendedName>
        <fullName evidence="8">Glutamate-1-semialdehyde 2,1-aminomutase</fullName>
        <shortName evidence="8">GSA</shortName>
        <ecNumber evidence="8">5.4.3.8</ecNumber>
    </recommendedName>
    <alternativeName>
        <fullName evidence="8">Glutamate-1-semialdehyde aminotransferase</fullName>
        <shortName evidence="8">GSA-AT</shortName>
    </alternativeName>
</protein>
<dbReference type="AlphaFoldDB" id="A0A1M5NJN6"/>
<evidence type="ECO:0000256" key="3">
    <source>
        <dbReference type="ARBA" id="ARBA00004819"/>
    </source>
</evidence>
<comment type="cofactor">
    <cofactor evidence="2 8">
        <name>pyridoxal 5'-phosphate</name>
        <dbReference type="ChEBI" id="CHEBI:597326"/>
    </cofactor>
</comment>
<dbReference type="RefSeq" id="WP_073091572.1">
    <property type="nucleotide sequence ID" value="NZ_FQWY01000017.1"/>
</dbReference>